<organism evidence="11 12">
    <name type="scientific">Pseudolycoriella hygida</name>
    <dbReference type="NCBI Taxonomy" id="35572"/>
    <lineage>
        <taxon>Eukaryota</taxon>
        <taxon>Metazoa</taxon>
        <taxon>Ecdysozoa</taxon>
        <taxon>Arthropoda</taxon>
        <taxon>Hexapoda</taxon>
        <taxon>Insecta</taxon>
        <taxon>Pterygota</taxon>
        <taxon>Neoptera</taxon>
        <taxon>Endopterygota</taxon>
        <taxon>Diptera</taxon>
        <taxon>Nematocera</taxon>
        <taxon>Sciaroidea</taxon>
        <taxon>Sciaridae</taxon>
        <taxon>Pseudolycoriella</taxon>
    </lineage>
</organism>
<dbReference type="EMBL" id="WJQU01000002">
    <property type="protein sequence ID" value="KAJ6640588.1"/>
    <property type="molecule type" value="Genomic_DNA"/>
</dbReference>
<keyword evidence="6 9" id="KW-0249">Electron transport</keyword>
<keyword evidence="9" id="KW-0472">Membrane</keyword>
<dbReference type="PROSITE" id="PS51808">
    <property type="entry name" value="CHCH"/>
    <property type="match status" value="1"/>
</dbReference>
<evidence type="ECO:0000256" key="8">
    <source>
        <dbReference type="ARBA" id="ARBA00023157"/>
    </source>
</evidence>
<evidence type="ECO:0000256" key="7">
    <source>
        <dbReference type="ARBA" id="ARBA00023128"/>
    </source>
</evidence>
<reference evidence="11" key="1">
    <citation type="submission" date="2022-07" db="EMBL/GenBank/DDBJ databases">
        <authorList>
            <person name="Trinca V."/>
            <person name="Uliana J.V.C."/>
            <person name="Torres T.T."/>
            <person name="Ward R.J."/>
            <person name="Monesi N."/>
        </authorList>
    </citation>
    <scope>NUCLEOTIDE SEQUENCE</scope>
    <source>
        <strain evidence="11">HSMRA1968</strain>
        <tissue evidence="11">Whole embryos</tissue>
    </source>
</reference>
<dbReference type="GO" id="GO:0006120">
    <property type="term" value="P:mitochondrial electron transport, NADH to ubiquinone"/>
    <property type="evidence" value="ECO:0007669"/>
    <property type="project" value="InterPro"/>
</dbReference>
<comment type="similarity">
    <text evidence="2 9">Belongs to the complex I NDUFA8 subunit family.</text>
</comment>
<evidence type="ECO:0000256" key="5">
    <source>
        <dbReference type="ARBA" id="ARBA00022737"/>
    </source>
</evidence>
<evidence type="ECO:0000256" key="3">
    <source>
        <dbReference type="ARBA" id="ARBA00022448"/>
    </source>
</evidence>
<dbReference type="OrthoDB" id="276296at2759"/>
<keyword evidence="12" id="KW-1185">Reference proteome</keyword>
<comment type="subcellular location">
    <subcellularLocation>
        <location evidence="9">Mitochondrion inner membrane</location>
    </subcellularLocation>
</comment>
<evidence type="ECO:0000313" key="11">
    <source>
        <dbReference type="EMBL" id="KAJ6640588.1"/>
    </source>
</evidence>
<evidence type="ECO:0000256" key="1">
    <source>
        <dbReference type="ARBA" id="ARBA00003195"/>
    </source>
</evidence>
<keyword evidence="4 9" id="KW-0679">Respiratory chain</keyword>
<accession>A0A9Q0S1K7</accession>
<sequence>MVVTNTVDLPTEEELTVPEVNLSNASLRAGAFHLGKYCEKQNLEFMLCRQELDDPRKCIEEGKQVTSCTMNFFRMVKKTCAEEFAQYANCLDKSSPYFDYNRCRTTQGVYDKCIFDNLQIERPEYGYYCRPKVHDSPRPAPPPPEKTIYTDVPHSLPEDYPRPPAKHGSRFHYAN</sequence>
<evidence type="ECO:0000313" key="12">
    <source>
        <dbReference type="Proteomes" id="UP001151699"/>
    </source>
</evidence>
<dbReference type="PIRSF" id="PIRSF017016">
    <property type="entry name" value="NDUA8"/>
    <property type="match status" value="1"/>
</dbReference>
<dbReference type="PANTHER" id="PTHR13344">
    <property type="entry name" value="NADH-UBIQUINONE OXIDOREDUCTASE"/>
    <property type="match status" value="1"/>
</dbReference>
<keyword evidence="3 9" id="KW-0813">Transport</keyword>
<keyword evidence="5" id="KW-0677">Repeat</keyword>
<comment type="function">
    <text evidence="1 9">Accessory subunit of the mitochondrial membrane respiratory chain NADH dehydrogenase (Complex I), that is believed not to be involved in catalysis. Complex I functions in the transfer of electrons from NADH to the respiratory chain. The immediate electron acceptor for the enzyme is believed to be ubiquinone.</text>
</comment>
<feature type="region of interest" description="Disordered" evidence="10">
    <location>
        <begin position="135"/>
        <end position="175"/>
    </location>
</feature>
<keyword evidence="9" id="KW-0999">Mitochondrion inner membrane</keyword>
<dbReference type="PANTHER" id="PTHR13344:SF0">
    <property type="entry name" value="NADH DEHYDROGENASE [UBIQUINONE] 1 ALPHA SUBCOMPLEX SUBUNIT 8"/>
    <property type="match status" value="1"/>
</dbReference>
<dbReference type="AlphaFoldDB" id="A0A9Q0S1K7"/>
<dbReference type="Proteomes" id="UP001151699">
    <property type="component" value="Chromosome B"/>
</dbReference>
<keyword evidence="7 9" id="KW-0496">Mitochondrion</keyword>
<dbReference type="InterPro" id="IPR016680">
    <property type="entry name" value="NDUFA8"/>
</dbReference>
<keyword evidence="8" id="KW-1015">Disulfide bond</keyword>
<evidence type="ECO:0000256" key="4">
    <source>
        <dbReference type="ARBA" id="ARBA00022660"/>
    </source>
</evidence>
<comment type="caution">
    <text evidence="11">The sequence shown here is derived from an EMBL/GenBank/DDBJ whole genome shotgun (WGS) entry which is preliminary data.</text>
</comment>
<name>A0A9Q0S1K7_9DIPT</name>
<feature type="compositionally biased region" description="Basic residues" evidence="10">
    <location>
        <begin position="164"/>
        <end position="175"/>
    </location>
</feature>
<evidence type="ECO:0000256" key="6">
    <source>
        <dbReference type="ARBA" id="ARBA00022982"/>
    </source>
</evidence>
<evidence type="ECO:0000256" key="9">
    <source>
        <dbReference type="PIRNR" id="PIRNR017016"/>
    </source>
</evidence>
<evidence type="ECO:0000256" key="2">
    <source>
        <dbReference type="ARBA" id="ARBA00010705"/>
    </source>
</evidence>
<evidence type="ECO:0000256" key="10">
    <source>
        <dbReference type="SAM" id="MobiDB-lite"/>
    </source>
</evidence>
<dbReference type="GO" id="GO:0005743">
    <property type="term" value="C:mitochondrial inner membrane"/>
    <property type="evidence" value="ECO:0007669"/>
    <property type="project" value="UniProtKB-SubCell"/>
</dbReference>
<proteinExistence type="inferred from homology"/>
<protein>
    <recommendedName>
        <fullName evidence="9">NADH dehydrogenase [ubiquinone] 1 alpha subcomplex subunit 8</fullName>
    </recommendedName>
</protein>
<gene>
    <name evidence="11" type="primary">Ndufa8</name>
    <name evidence="11" type="ORF">Bhyg_05519</name>
</gene>